<proteinExistence type="predicted"/>
<protein>
    <submittedName>
        <fullName evidence="2">Uncharacterized protein</fullName>
    </submittedName>
</protein>
<evidence type="ECO:0000313" key="2">
    <source>
        <dbReference type="EMBL" id="KAL2814153.1"/>
    </source>
</evidence>
<organism evidence="2 3">
    <name type="scientific">Aspergillus granulosus</name>
    <dbReference type="NCBI Taxonomy" id="176169"/>
    <lineage>
        <taxon>Eukaryota</taxon>
        <taxon>Fungi</taxon>
        <taxon>Dikarya</taxon>
        <taxon>Ascomycota</taxon>
        <taxon>Pezizomycotina</taxon>
        <taxon>Eurotiomycetes</taxon>
        <taxon>Eurotiomycetidae</taxon>
        <taxon>Eurotiales</taxon>
        <taxon>Aspergillaceae</taxon>
        <taxon>Aspergillus</taxon>
        <taxon>Aspergillus subgen. Nidulantes</taxon>
    </lineage>
</organism>
<accession>A0ABR4HHB6</accession>
<gene>
    <name evidence="2" type="ORF">BJX63DRAFT_431556</name>
</gene>
<evidence type="ECO:0000313" key="3">
    <source>
        <dbReference type="Proteomes" id="UP001610334"/>
    </source>
</evidence>
<dbReference type="EMBL" id="JBFXLT010000035">
    <property type="protein sequence ID" value="KAL2814153.1"/>
    <property type="molecule type" value="Genomic_DNA"/>
</dbReference>
<feature type="compositionally biased region" description="Low complexity" evidence="1">
    <location>
        <begin position="17"/>
        <end position="29"/>
    </location>
</feature>
<keyword evidence="3" id="KW-1185">Reference proteome</keyword>
<name>A0ABR4HHB6_9EURO</name>
<sequence length="79" mass="8797">MNNFEPIGDNLANKQKTGGQTDSSGGQTDYLDKGLNAAEQRIGGQYYDADKMKEPNKKFTDKFKDKFHSLTGHHLPGIH</sequence>
<feature type="region of interest" description="Disordered" evidence="1">
    <location>
        <begin position="1"/>
        <end position="35"/>
    </location>
</feature>
<reference evidence="2 3" key="1">
    <citation type="submission" date="2024-07" db="EMBL/GenBank/DDBJ databases">
        <title>Section-level genome sequencing and comparative genomics of Aspergillus sections Usti and Cavernicolus.</title>
        <authorList>
            <consortium name="Lawrence Berkeley National Laboratory"/>
            <person name="Nybo J.L."/>
            <person name="Vesth T.C."/>
            <person name="Theobald S."/>
            <person name="Frisvad J.C."/>
            <person name="Larsen T.O."/>
            <person name="Kjaerboelling I."/>
            <person name="Rothschild-Mancinelli K."/>
            <person name="Lyhne E.K."/>
            <person name="Kogle M.E."/>
            <person name="Barry K."/>
            <person name="Clum A."/>
            <person name="Na H."/>
            <person name="Ledsgaard L."/>
            <person name="Lin J."/>
            <person name="Lipzen A."/>
            <person name="Kuo A."/>
            <person name="Riley R."/>
            <person name="Mondo S."/>
            <person name="Labutti K."/>
            <person name="Haridas S."/>
            <person name="Pangalinan J."/>
            <person name="Salamov A.A."/>
            <person name="Simmons B.A."/>
            <person name="Magnuson J.K."/>
            <person name="Chen J."/>
            <person name="Drula E."/>
            <person name="Henrissat B."/>
            <person name="Wiebenga A."/>
            <person name="Lubbers R.J."/>
            <person name="Gomes A.C."/>
            <person name="Makela M.R."/>
            <person name="Stajich J."/>
            <person name="Grigoriev I.V."/>
            <person name="Mortensen U.H."/>
            <person name="De Vries R.P."/>
            <person name="Baker S.E."/>
            <person name="Andersen M.R."/>
        </authorList>
    </citation>
    <scope>NUCLEOTIDE SEQUENCE [LARGE SCALE GENOMIC DNA]</scope>
    <source>
        <strain evidence="2 3">CBS 588.65</strain>
    </source>
</reference>
<dbReference type="Proteomes" id="UP001610334">
    <property type="component" value="Unassembled WGS sequence"/>
</dbReference>
<comment type="caution">
    <text evidence="2">The sequence shown here is derived from an EMBL/GenBank/DDBJ whole genome shotgun (WGS) entry which is preliminary data.</text>
</comment>
<evidence type="ECO:0000256" key="1">
    <source>
        <dbReference type="SAM" id="MobiDB-lite"/>
    </source>
</evidence>